<keyword evidence="3 6" id="KW-0812">Transmembrane</keyword>
<evidence type="ECO:0000256" key="3">
    <source>
        <dbReference type="ARBA" id="ARBA00022692"/>
    </source>
</evidence>
<name>A0A4U8QCB0_9FIRM</name>
<comment type="caution">
    <text evidence="8">The sequence shown here is derived from an EMBL/GenBank/DDBJ whole genome shotgun (WGS) entry which is preliminary data.</text>
</comment>
<dbReference type="InterPro" id="IPR004633">
    <property type="entry name" value="NaPi_cotrn-rel/YqeW-like"/>
</dbReference>
<dbReference type="GO" id="GO:0005436">
    <property type="term" value="F:sodium:phosphate symporter activity"/>
    <property type="evidence" value="ECO:0007669"/>
    <property type="project" value="InterPro"/>
</dbReference>
<keyword evidence="5 6" id="KW-0472">Membrane</keyword>
<gene>
    <name evidence="8" type="ORF">DSM106044_00241</name>
</gene>
<keyword evidence="2" id="KW-1003">Cell membrane</keyword>
<feature type="transmembrane region" description="Helical" evidence="6">
    <location>
        <begin position="283"/>
        <end position="309"/>
    </location>
</feature>
<feature type="transmembrane region" description="Helical" evidence="6">
    <location>
        <begin position="259"/>
        <end position="277"/>
    </location>
</feature>
<reference evidence="8 9" key="1">
    <citation type="journal article" date="2019" name="Anaerobe">
        <title>Detection of Robinsoniella peoriensis in multiple bone samples of a trauma patient.</title>
        <authorList>
            <person name="Schrottner P."/>
            <person name="Hartwich K."/>
            <person name="Bunk B."/>
            <person name="Schober I."/>
            <person name="Helbig S."/>
            <person name="Rudolph W.W."/>
            <person name="Gunzer F."/>
        </authorList>
    </citation>
    <scope>NUCLEOTIDE SEQUENCE [LARGE SCALE GENOMIC DNA]</scope>
    <source>
        <strain evidence="8 9">DSM 106044</strain>
    </source>
</reference>
<dbReference type="PANTHER" id="PTHR10010">
    <property type="entry name" value="SOLUTE CARRIER FAMILY 34 SODIUM PHOSPHATE , MEMBER 2-RELATED"/>
    <property type="match status" value="1"/>
</dbReference>
<accession>A0A4U8QCB0</accession>
<sequence>MSINDVQNLFMFCGGLGMFLYGMHSMSDGIQKSTGNKMRELLGVLTNNRVMAILVGALITAIIQSSGATTVMVVGFVNAGIMNLGQAVGVIMGANIGTCITSWIVSLGQLGDSFKAVSPSLYAPLLVGIGAFFIMFSKKQKKKTIGEIIIGLGLLFIGLDFMKNSASSYTELPIFTKAFALFGSNPFLGIAIGALVTGIMQSSSASVGILQTLAATGGVVTASSAIYISLGSNIGSCFTALLSSIGAPRNAKRAAVIHLSFNMIGAVIFGAAMFAIFQLNPVFAAAGIGSVGISIFHTIFNIICTIILFPFANKLVQLSGLIVSDKGAEALEGTESDEVITLRHLDDRILETPSFAVENAILEVVHMGRIAQTNMQNAFDAVLNNDTEKIDTVYKTEKTINSMEKMITEYLVKISNLSLNEDQHTIINNLFYSVSDIERVGDHTENIAELAENKAKDDIQFSEEAGKELSEIMELVTNSFVYAMKAREEESIDAATKVVTYEDMVDNMEEELRETHIERLSKQLCNPTNGVIFLDIISNLERISDHAYNLAGYVMSEH</sequence>
<evidence type="ECO:0000256" key="6">
    <source>
        <dbReference type="SAM" id="Phobius"/>
    </source>
</evidence>
<keyword evidence="4 6" id="KW-1133">Transmembrane helix</keyword>
<feature type="transmembrane region" description="Helical" evidence="6">
    <location>
        <begin position="117"/>
        <end position="137"/>
    </location>
</feature>
<dbReference type="GO" id="GO:0044341">
    <property type="term" value="P:sodium-dependent phosphate transport"/>
    <property type="evidence" value="ECO:0007669"/>
    <property type="project" value="InterPro"/>
</dbReference>
<evidence type="ECO:0000256" key="4">
    <source>
        <dbReference type="ARBA" id="ARBA00022989"/>
    </source>
</evidence>
<dbReference type="GO" id="GO:0005886">
    <property type="term" value="C:plasma membrane"/>
    <property type="evidence" value="ECO:0007669"/>
    <property type="project" value="UniProtKB-SubCell"/>
</dbReference>
<feature type="domain" description="PhoU" evidence="7">
    <location>
        <begin position="365"/>
        <end position="450"/>
    </location>
</feature>
<feature type="transmembrane region" description="Helical" evidence="6">
    <location>
        <begin position="9"/>
        <end position="30"/>
    </location>
</feature>
<comment type="subcellular location">
    <subcellularLocation>
        <location evidence="1">Cell membrane</location>
        <topology evidence="1">Multi-pass membrane protein</topology>
    </subcellularLocation>
</comment>
<feature type="transmembrane region" description="Helical" evidence="6">
    <location>
        <begin position="50"/>
        <end position="77"/>
    </location>
</feature>
<dbReference type="SUPFAM" id="SSF109755">
    <property type="entry name" value="PhoU-like"/>
    <property type="match status" value="1"/>
</dbReference>
<feature type="domain" description="PhoU" evidence="7">
    <location>
        <begin position="469"/>
        <end position="553"/>
    </location>
</feature>
<evidence type="ECO:0000256" key="2">
    <source>
        <dbReference type="ARBA" id="ARBA00022475"/>
    </source>
</evidence>
<dbReference type="PANTHER" id="PTHR10010:SF46">
    <property type="entry name" value="SODIUM-DEPENDENT PHOSPHATE TRANSPORT PROTEIN 2B"/>
    <property type="match status" value="1"/>
</dbReference>
<dbReference type="InterPro" id="IPR026022">
    <property type="entry name" value="PhoU_dom"/>
</dbReference>
<evidence type="ECO:0000313" key="9">
    <source>
        <dbReference type="Proteomes" id="UP000306509"/>
    </source>
</evidence>
<proteinExistence type="predicted"/>
<feature type="transmembrane region" description="Helical" evidence="6">
    <location>
        <begin position="84"/>
        <end position="105"/>
    </location>
</feature>
<organism evidence="8 9">
    <name type="scientific">Robinsoniella peoriensis</name>
    <dbReference type="NCBI Taxonomy" id="180332"/>
    <lineage>
        <taxon>Bacteria</taxon>
        <taxon>Bacillati</taxon>
        <taxon>Bacillota</taxon>
        <taxon>Clostridia</taxon>
        <taxon>Lachnospirales</taxon>
        <taxon>Lachnospiraceae</taxon>
        <taxon>Robinsoniella</taxon>
    </lineage>
</organism>
<dbReference type="NCBIfam" id="NF037997">
    <property type="entry name" value="Na_Pi_symport"/>
    <property type="match status" value="1"/>
</dbReference>
<dbReference type="Pfam" id="PF02690">
    <property type="entry name" value="Na_Pi_cotrans"/>
    <property type="match status" value="2"/>
</dbReference>
<dbReference type="Proteomes" id="UP000306509">
    <property type="component" value="Unassembled WGS sequence"/>
</dbReference>
<feature type="transmembrane region" description="Helical" evidence="6">
    <location>
        <begin position="144"/>
        <end position="162"/>
    </location>
</feature>
<dbReference type="InterPro" id="IPR038078">
    <property type="entry name" value="PhoU-like_sf"/>
</dbReference>
<dbReference type="RefSeq" id="WP_044296750.1">
    <property type="nucleotide sequence ID" value="NZ_JTGN01000012.1"/>
</dbReference>
<keyword evidence="9" id="KW-1185">Reference proteome</keyword>
<dbReference type="Gene3D" id="1.20.58.220">
    <property type="entry name" value="Phosphate transport system protein phou homolog 2, domain 2"/>
    <property type="match status" value="1"/>
</dbReference>
<protein>
    <submittedName>
        <fullName evidence="8">Transcriptional regulator PhoU</fullName>
    </submittedName>
</protein>
<dbReference type="EMBL" id="QGQD01000006">
    <property type="protein sequence ID" value="TLD02742.1"/>
    <property type="molecule type" value="Genomic_DNA"/>
</dbReference>
<feature type="transmembrane region" description="Helical" evidence="6">
    <location>
        <begin position="174"/>
        <end position="196"/>
    </location>
</feature>
<evidence type="ECO:0000259" key="7">
    <source>
        <dbReference type="Pfam" id="PF01895"/>
    </source>
</evidence>
<dbReference type="InterPro" id="IPR003841">
    <property type="entry name" value="Na/Pi_transpt"/>
</dbReference>
<evidence type="ECO:0000313" key="8">
    <source>
        <dbReference type="EMBL" id="TLD02742.1"/>
    </source>
</evidence>
<dbReference type="STRING" id="180332.GCA_000797495_04472"/>
<dbReference type="NCBIfam" id="TIGR00704">
    <property type="entry name" value="NaPi_cotrn_rel"/>
    <property type="match status" value="1"/>
</dbReference>
<evidence type="ECO:0000256" key="5">
    <source>
        <dbReference type="ARBA" id="ARBA00023136"/>
    </source>
</evidence>
<dbReference type="AlphaFoldDB" id="A0A4U8QCB0"/>
<evidence type="ECO:0000256" key="1">
    <source>
        <dbReference type="ARBA" id="ARBA00004651"/>
    </source>
</evidence>
<dbReference type="Pfam" id="PF01895">
    <property type="entry name" value="PhoU"/>
    <property type="match status" value="2"/>
</dbReference>